<protein>
    <submittedName>
        <fullName evidence="2">Cyclic nucleotide-binding protein</fullName>
    </submittedName>
</protein>
<dbReference type="RefSeq" id="WP_058483353.1">
    <property type="nucleotide sequence ID" value="NZ_CAAAII010000001.1"/>
</dbReference>
<dbReference type="Pfam" id="PF00027">
    <property type="entry name" value="cNMP_binding"/>
    <property type="match status" value="1"/>
</dbReference>
<dbReference type="PRINTS" id="PR00103">
    <property type="entry name" value="CAMPKINASE"/>
</dbReference>
<dbReference type="InterPro" id="IPR050818">
    <property type="entry name" value="KCNH_animal-type"/>
</dbReference>
<dbReference type="OrthoDB" id="6881322at2"/>
<dbReference type="InterPro" id="IPR018490">
    <property type="entry name" value="cNMP-bd_dom_sf"/>
</dbReference>
<keyword evidence="3" id="KW-1185">Reference proteome</keyword>
<dbReference type="GO" id="GO:0005886">
    <property type="term" value="C:plasma membrane"/>
    <property type="evidence" value="ECO:0007669"/>
    <property type="project" value="TreeGrafter"/>
</dbReference>
<evidence type="ECO:0000313" key="3">
    <source>
        <dbReference type="Proteomes" id="UP000054877"/>
    </source>
</evidence>
<dbReference type="STRING" id="452.Lspi_1422"/>
<feature type="domain" description="Cyclic nucleotide-binding" evidence="1">
    <location>
        <begin position="12"/>
        <end position="132"/>
    </location>
</feature>
<dbReference type="PANTHER" id="PTHR10217">
    <property type="entry name" value="VOLTAGE AND LIGAND GATED POTASSIUM CHANNEL"/>
    <property type="match status" value="1"/>
</dbReference>
<dbReference type="CDD" id="cd00038">
    <property type="entry name" value="CAP_ED"/>
    <property type="match status" value="1"/>
</dbReference>
<dbReference type="PANTHER" id="PTHR10217:SF435">
    <property type="entry name" value="POTASSIUM VOLTAGE-GATED CHANNEL PROTEIN EAG"/>
    <property type="match status" value="1"/>
</dbReference>
<dbReference type="PATRIC" id="fig|452.5.peg.1574"/>
<dbReference type="PROSITE" id="PS00889">
    <property type="entry name" value="CNMP_BINDING_2"/>
    <property type="match status" value="1"/>
</dbReference>
<name>A0A0W0Z4Y9_LEGSP</name>
<dbReference type="SUPFAM" id="SSF51206">
    <property type="entry name" value="cAMP-binding domain-like"/>
    <property type="match status" value="1"/>
</dbReference>
<comment type="caution">
    <text evidence="2">The sequence shown here is derived from an EMBL/GenBank/DDBJ whole genome shotgun (WGS) entry which is preliminary data.</text>
</comment>
<sequence length="146" mass="16525">MNAIDALKKSSTFSNLNDRILWHIAALGNEQFFAKDDILMREGQLGEFCYILISGQVEVFRTFNNDEKFIIAQLQPGEIIGELAIIDELPRSASVVALEPTNTLAISAWDFKAQMQAYPEIALQLLPVLAQRLRQTQDKLFQMQLP</sequence>
<evidence type="ECO:0000259" key="1">
    <source>
        <dbReference type="PROSITE" id="PS50042"/>
    </source>
</evidence>
<dbReference type="PROSITE" id="PS50042">
    <property type="entry name" value="CNMP_BINDING_3"/>
    <property type="match status" value="1"/>
</dbReference>
<dbReference type="GO" id="GO:0005249">
    <property type="term" value="F:voltage-gated potassium channel activity"/>
    <property type="evidence" value="ECO:0007669"/>
    <property type="project" value="TreeGrafter"/>
</dbReference>
<evidence type="ECO:0000313" key="2">
    <source>
        <dbReference type="EMBL" id="KTD63903.1"/>
    </source>
</evidence>
<dbReference type="InterPro" id="IPR018488">
    <property type="entry name" value="cNMP-bd_CS"/>
</dbReference>
<organism evidence="2 3">
    <name type="scientific">Legionella spiritensis</name>
    <dbReference type="NCBI Taxonomy" id="452"/>
    <lineage>
        <taxon>Bacteria</taxon>
        <taxon>Pseudomonadati</taxon>
        <taxon>Pseudomonadota</taxon>
        <taxon>Gammaproteobacteria</taxon>
        <taxon>Legionellales</taxon>
        <taxon>Legionellaceae</taxon>
        <taxon>Legionella</taxon>
    </lineage>
</organism>
<dbReference type="InterPro" id="IPR000595">
    <property type="entry name" value="cNMP-bd_dom"/>
</dbReference>
<dbReference type="EMBL" id="LNYX01000014">
    <property type="protein sequence ID" value="KTD63903.1"/>
    <property type="molecule type" value="Genomic_DNA"/>
</dbReference>
<dbReference type="AlphaFoldDB" id="A0A0W0Z4Y9"/>
<accession>A0A0W0Z4Y9</accession>
<proteinExistence type="predicted"/>
<dbReference type="SMART" id="SM00100">
    <property type="entry name" value="cNMP"/>
    <property type="match status" value="1"/>
</dbReference>
<dbReference type="InterPro" id="IPR014710">
    <property type="entry name" value="RmlC-like_jellyroll"/>
</dbReference>
<dbReference type="GO" id="GO:0042391">
    <property type="term" value="P:regulation of membrane potential"/>
    <property type="evidence" value="ECO:0007669"/>
    <property type="project" value="TreeGrafter"/>
</dbReference>
<gene>
    <name evidence="2" type="ORF">Lspi_1422</name>
</gene>
<dbReference type="Proteomes" id="UP000054877">
    <property type="component" value="Unassembled WGS sequence"/>
</dbReference>
<reference evidence="2 3" key="1">
    <citation type="submission" date="2015-11" db="EMBL/GenBank/DDBJ databases">
        <title>Genomic analysis of 38 Legionella species identifies large and diverse effector repertoires.</title>
        <authorList>
            <person name="Burstein D."/>
            <person name="Amaro F."/>
            <person name="Zusman T."/>
            <person name="Lifshitz Z."/>
            <person name="Cohen O."/>
            <person name="Gilbert J.A."/>
            <person name="Pupko T."/>
            <person name="Shuman H.A."/>
            <person name="Segal G."/>
        </authorList>
    </citation>
    <scope>NUCLEOTIDE SEQUENCE [LARGE SCALE GENOMIC DNA]</scope>
    <source>
        <strain evidence="2 3">Mt.St.Helens-9</strain>
    </source>
</reference>
<dbReference type="Gene3D" id="2.60.120.10">
    <property type="entry name" value="Jelly Rolls"/>
    <property type="match status" value="1"/>
</dbReference>